<feature type="transmembrane region" description="Helical" evidence="1">
    <location>
        <begin position="71"/>
        <end position="87"/>
    </location>
</feature>
<dbReference type="GO" id="GO:0016020">
    <property type="term" value="C:membrane"/>
    <property type="evidence" value="ECO:0007669"/>
    <property type="project" value="InterPro"/>
</dbReference>
<protein>
    <submittedName>
        <fullName evidence="2">CDP-alcohol phosphatidyltransferase</fullName>
    </submittedName>
</protein>
<dbReference type="GO" id="GO:0016780">
    <property type="term" value="F:phosphotransferase activity, for other substituted phosphate groups"/>
    <property type="evidence" value="ECO:0007669"/>
    <property type="project" value="InterPro"/>
</dbReference>
<dbReference type="Gene3D" id="1.20.120.1760">
    <property type="match status" value="1"/>
</dbReference>
<dbReference type="GO" id="GO:0008654">
    <property type="term" value="P:phospholipid biosynthetic process"/>
    <property type="evidence" value="ECO:0007669"/>
    <property type="project" value="InterPro"/>
</dbReference>
<keyword evidence="1" id="KW-0812">Transmembrane</keyword>
<keyword evidence="1" id="KW-0472">Membrane</keyword>
<gene>
    <name evidence="2" type="ORF">HMPREF0654_10185</name>
</gene>
<dbReference type="InterPro" id="IPR000462">
    <property type="entry name" value="CDP-OH_P_trans"/>
</dbReference>
<feature type="transmembrane region" description="Helical" evidence="1">
    <location>
        <begin position="41"/>
        <end position="65"/>
    </location>
</feature>
<comment type="caution">
    <text evidence="2">The sequence shown here is derived from an EMBL/GenBank/DDBJ whole genome shotgun (WGS) entry which is preliminary data.</text>
</comment>
<keyword evidence="2" id="KW-0808">Transferase</keyword>
<evidence type="ECO:0000313" key="3">
    <source>
        <dbReference type="Proteomes" id="UP000029538"/>
    </source>
</evidence>
<name>A0A096AKS5_9BACT</name>
<dbReference type="GeneID" id="91083531"/>
<dbReference type="AlphaFoldDB" id="A0A096AKS5"/>
<keyword evidence="1" id="KW-1133">Transmembrane helix</keyword>
<dbReference type="Proteomes" id="UP000029538">
    <property type="component" value="Unassembled WGS sequence"/>
</dbReference>
<dbReference type="RefSeq" id="WP_021668430.1">
    <property type="nucleotide sequence ID" value="NZ_JRNR01000114.1"/>
</dbReference>
<organism evidence="2 3">
    <name type="scientific">Prevotella disiens DNF00882</name>
    <dbReference type="NCBI Taxonomy" id="1401075"/>
    <lineage>
        <taxon>Bacteria</taxon>
        <taxon>Pseudomonadati</taxon>
        <taxon>Bacteroidota</taxon>
        <taxon>Bacteroidia</taxon>
        <taxon>Bacteroidales</taxon>
        <taxon>Prevotellaceae</taxon>
        <taxon>Prevotella</taxon>
    </lineage>
</organism>
<dbReference type="EMBL" id="JRNR01000114">
    <property type="protein sequence ID" value="KGF47231.1"/>
    <property type="molecule type" value="Genomic_DNA"/>
</dbReference>
<feature type="transmembrane region" description="Helical" evidence="1">
    <location>
        <begin position="108"/>
        <end position="128"/>
    </location>
</feature>
<sequence>MNIEDKSFKELLRASMKSKDTEEWLDVYFTRPIGLVFAKMWYRLGVTPNTITILSIFLGVAAGAMFYFTNVWYNIIGVVLLVLANLCDSTDGQLARLTNQRSMIGRCLDGFAGDTWFFAIYLAIALRIWHQHMPGTNEPWGFFGLALAAIAGIVCHAQQSSLADYYRQIHLYFLKGKAGSELDSYASEHAIVEQLKGKKGVFWDRAFHYNYQNYCKSQERRTPEFQKLRKALKEHYGTVEKIPQEWKENFLKKSRPLMPITNFLTFNSRAIIIYITVLANIPWLYFFIEIIGYTMVYMFMHKRHEDHCRKMRKELDKKQVELTE</sequence>
<accession>A0A096AKS5</accession>
<evidence type="ECO:0000256" key="1">
    <source>
        <dbReference type="SAM" id="Phobius"/>
    </source>
</evidence>
<proteinExistence type="predicted"/>
<dbReference type="Pfam" id="PF01066">
    <property type="entry name" value="CDP-OH_P_transf"/>
    <property type="match status" value="1"/>
</dbReference>
<feature type="transmembrane region" description="Helical" evidence="1">
    <location>
        <begin position="140"/>
        <end position="157"/>
    </location>
</feature>
<dbReference type="InterPro" id="IPR043130">
    <property type="entry name" value="CDP-OH_PTrfase_TM_dom"/>
</dbReference>
<evidence type="ECO:0000313" key="2">
    <source>
        <dbReference type="EMBL" id="KGF47231.1"/>
    </source>
</evidence>
<reference evidence="2 3" key="1">
    <citation type="submission" date="2014-07" db="EMBL/GenBank/DDBJ databases">
        <authorList>
            <person name="McCorrison J."/>
            <person name="Sanka R."/>
            <person name="Torralba M."/>
            <person name="Gillis M."/>
            <person name="Haft D.H."/>
            <person name="Methe B."/>
            <person name="Sutton G."/>
            <person name="Nelson K.E."/>
        </authorList>
    </citation>
    <scope>NUCLEOTIDE SEQUENCE [LARGE SCALE GENOMIC DNA]</scope>
    <source>
        <strain evidence="2 3">DNF00882</strain>
    </source>
</reference>